<keyword evidence="2" id="KW-0540">Nuclease</keyword>
<reference evidence="2" key="1">
    <citation type="submission" date="2021-04" db="EMBL/GenBank/DDBJ databases">
        <title>Taxonomic assessment of Weissella genus.</title>
        <authorList>
            <person name="Fanelli F."/>
            <person name="Chieffi D."/>
            <person name="Dell'Aquila A."/>
            <person name="Gyu-Sung C."/>
            <person name="Franz C.M.A.P."/>
            <person name="Fusco V."/>
        </authorList>
    </citation>
    <scope>NUCLEOTIDE SEQUENCE</scope>
    <source>
        <strain evidence="2">LMG 25373</strain>
    </source>
</reference>
<protein>
    <submittedName>
        <fullName evidence="2">3'-5' exonuclease</fullName>
    </submittedName>
</protein>
<dbReference type="PANTHER" id="PTHR30231">
    <property type="entry name" value="DNA POLYMERASE III SUBUNIT EPSILON"/>
    <property type="match status" value="1"/>
</dbReference>
<keyword evidence="3" id="KW-1185">Reference proteome</keyword>
<dbReference type="InterPro" id="IPR012337">
    <property type="entry name" value="RNaseH-like_sf"/>
</dbReference>
<gene>
    <name evidence="2" type="ORF">KAK10_09020</name>
</gene>
<dbReference type="SMART" id="SM00479">
    <property type="entry name" value="EXOIII"/>
    <property type="match status" value="1"/>
</dbReference>
<keyword evidence="2" id="KW-0269">Exonuclease</keyword>
<dbReference type="InterPro" id="IPR036397">
    <property type="entry name" value="RNaseH_sf"/>
</dbReference>
<accession>A0ABT0VM86</accession>
<comment type="caution">
    <text evidence="2">The sequence shown here is derived from an EMBL/GenBank/DDBJ whole genome shotgun (WGS) entry which is preliminary data.</text>
</comment>
<dbReference type="RefSeq" id="WP_205143948.1">
    <property type="nucleotide sequence ID" value="NZ_JAFBDN010000015.1"/>
</dbReference>
<dbReference type="Proteomes" id="UP001057481">
    <property type="component" value="Unassembled WGS sequence"/>
</dbReference>
<proteinExistence type="predicted"/>
<evidence type="ECO:0000259" key="1">
    <source>
        <dbReference type="SMART" id="SM00479"/>
    </source>
</evidence>
<dbReference type="CDD" id="cd06130">
    <property type="entry name" value="DNA_pol_III_epsilon_like"/>
    <property type="match status" value="1"/>
</dbReference>
<dbReference type="SUPFAM" id="SSF53098">
    <property type="entry name" value="Ribonuclease H-like"/>
    <property type="match status" value="1"/>
</dbReference>
<dbReference type="Pfam" id="PF00929">
    <property type="entry name" value="RNase_T"/>
    <property type="match status" value="1"/>
</dbReference>
<evidence type="ECO:0000313" key="2">
    <source>
        <dbReference type="EMBL" id="MCM2438039.1"/>
    </source>
</evidence>
<feature type="domain" description="Exonuclease" evidence="1">
    <location>
        <begin position="2"/>
        <end position="167"/>
    </location>
</feature>
<dbReference type="PANTHER" id="PTHR30231:SF42">
    <property type="entry name" value="EXONUCLEASE"/>
    <property type="match status" value="1"/>
</dbReference>
<name>A0ABT0VM86_9LACO</name>
<evidence type="ECO:0000313" key="3">
    <source>
        <dbReference type="Proteomes" id="UP001057481"/>
    </source>
</evidence>
<sequence>MDFIAIDFETANPSRNSAVSLALTIVRDNSISDEFYTLINPQTTFHRRNIQIHGITSQDVVNAPTFPLIWEQIKMFFTSDQLVIAHNAPFDNSVLKNTLLSYNLIVPTFLSLDTARLSKQLLPHLVNHKLNTVANALDIPLVHHHNALDDSLAAANILLKEYAQFGETPINQAIKLYQS</sequence>
<dbReference type="Gene3D" id="3.30.420.10">
    <property type="entry name" value="Ribonuclease H-like superfamily/Ribonuclease H"/>
    <property type="match status" value="1"/>
</dbReference>
<keyword evidence="2" id="KW-0378">Hydrolase</keyword>
<dbReference type="EMBL" id="JAGMVS010000075">
    <property type="protein sequence ID" value="MCM2438039.1"/>
    <property type="molecule type" value="Genomic_DNA"/>
</dbReference>
<organism evidence="2 3">
    <name type="scientific">Periweissella beninensis</name>
    <dbReference type="NCBI Taxonomy" id="504936"/>
    <lineage>
        <taxon>Bacteria</taxon>
        <taxon>Bacillati</taxon>
        <taxon>Bacillota</taxon>
        <taxon>Bacilli</taxon>
        <taxon>Lactobacillales</taxon>
        <taxon>Lactobacillaceae</taxon>
        <taxon>Periweissella</taxon>
    </lineage>
</organism>
<dbReference type="InterPro" id="IPR013520">
    <property type="entry name" value="Ribonucl_H"/>
</dbReference>
<dbReference type="GO" id="GO:0004527">
    <property type="term" value="F:exonuclease activity"/>
    <property type="evidence" value="ECO:0007669"/>
    <property type="project" value="UniProtKB-KW"/>
</dbReference>